<protein>
    <submittedName>
        <fullName evidence="5">Polysaccharide deacetylase</fullName>
    </submittedName>
</protein>
<gene>
    <name evidence="5" type="ORF">BN000_03685</name>
</gene>
<comment type="subcellular location">
    <subcellularLocation>
        <location evidence="1">Secreted</location>
    </subcellularLocation>
</comment>
<dbReference type="InterPro" id="IPR011330">
    <property type="entry name" value="Glyco_hydro/deAcase_b/a-brl"/>
</dbReference>
<feature type="signal peptide" evidence="3">
    <location>
        <begin position="1"/>
        <end position="26"/>
    </location>
</feature>
<evidence type="ECO:0000259" key="4">
    <source>
        <dbReference type="PROSITE" id="PS51677"/>
    </source>
</evidence>
<evidence type="ECO:0000256" key="3">
    <source>
        <dbReference type="SAM" id="SignalP"/>
    </source>
</evidence>
<dbReference type="GO" id="GO:0005576">
    <property type="term" value="C:extracellular region"/>
    <property type="evidence" value="ECO:0007669"/>
    <property type="project" value="UniProtKB-SubCell"/>
</dbReference>
<dbReference type="EMBL" id="CVRB01000004">
    <property type="protein sequence ID" value="CRK83694.1"/>
    <property type="molecule type" value="Genomic_DNA"/>
</dbReference>
<dbReference type="STRING" id="1499688.BN000_03685"/>
<feature type="domain" description="NodB homology" evidence="4">
    <location>
        <begin position="84"/>
        <end position="248"/>
    </location>
</feature>
<dbReference type="PANTHER" id="PTHR34216:SF3">
    <property type="entry name" value="POLY-BETA-1,6-N-ACETYL-D-GLUCOSAMINE N-DEACETYLASE"/>
    <property type="match status" value="1"/>
</dbReference>
<evidence type="ECO:0000256" key="1">
    <source>
        <dbReference type="ARBA" id="ARBA00004613"/>
    </source>
</evidence>
<proteinExistence type="predicted"/>
<dbReference type="AlphaFoldDB" id="A0A0U1P096"/>
<dbReference type="PANTHER" id="PTHR34216">
    <property type="match status" value="1"/>
</dbReference>
<dbReference type="InterPro" id="IPR051398">
    <property type="entry name" value="Polysacch_Deacetylase"/>
</dbReference>
<keyword evidence="2 3" id="KW-0732">Signal</keyword>
<evidence type="ECO:0000313" key="6">
    <source>
        <dbReference type="Proteomes" id="UP000199087"/>
    </source>
</evidence>
<dbReference type="GO" id="GO:0016810">
    <property type="term" value="F:hydrolase activity, acting on carbon-nitrogen (but not peptide) bonds"/>
    <property type="evidence" value="ECO:0007669"/>
    <property type="project" value="InterPro"/>
</dbReference>
<dbReference type="Gene3D" id="3.20.20.370">
    <property type="entry name" value="Glycoside hydrolase/deacetylase"/>
    <property type="match status" value="1"/>
</dbReference>
<dbReference type="SUPFAM" id="SSF88713">
    <property type="entry name" value="Glycoside hydrolase/deacetylase"/>
    <property type="match status" value="1"/>
</dbReference>
<dbReference type="PROSITE" id="PS51677">
    <property type="entry name" value="NODB"/>
    <property type="match status" value="1"/>
</dbReference>
<dbReference type="InterPro" id="IPR002509">
    <property type="entry name" value="NODB_dom"/>
</dbReference>
<dbReference type="GO" id="GO:0005975">
    <property type="term" value="P:carbohydrate metabolic process"/>
    <property type="evidence" value="ECO:0007669"/>
    <property type="project" value="InterPro"/>
</dbReference>
<dbReference type="Pfam" id="PF01522">
    <property type="entry name" value="Polysacc_deac_1"/>
    <property type="match status" value="1"/>
</dbReference>
<name>A0A0U1P096_9BACI</name>
<evidence type="ECO:0000256" key="2">
    <source>
        <dbReference type="ARBA" id="ARBA00022729"/>
    </source>
</evidence>
<keyword evidence="6" id="KW-1185">Reference proteome</keyword>
<sequence length="248" mass="28982" precursor="true">MRCFMKRIFSSFLCILLLMVPTMAFAQLKVPILLYHSIDEFRGQGEKELFVTPENFEKQMMYLRDNGFTLLTFERWQDINKVKKPIFITFDDGYKNNLNAFYIFKKLQTEQFKPSGTFFVISDFIVRPDRLSKEDLIMLAESGIISIQSHTANHPDLTKLKSIQYELKHSKEKIEQITGKPVIALAYPFGKFNVKVVEATKNYYLFGLTTIPKPYSNVGMKDELYLLPRIYVNYSTTLEEFANKVNVK</sequence>
<feature type="chain" id="PRO_5006712435" evidence="3">
    <location>
        <begin position="27"/>
        <end position="248"/>
    </location>
</feature>
<accession>A0A0U1P096</accession>
<evidence type="ECO:0000313" key="5">
    <source>
        <dbReference type="EMBL" id="CRK83694.1"/>
    </source>
</evidence>
<reference evidence="6" key="1">
    <citation type="submission" date="2015-05" db="EMBL/GenBank/DDBJ databases">
        <authorList>
            <person name="Urmite Genomes"/>
        </authorList>
    </citation>
    <scope>NUCLEOTIDE SEQUENCE [LARGE SCALE GENOMIC DNA]</scope>
    <source>
        <strain evidence="6">LF1</strain>
    </source>
</reference>
<organism evidence="5 6">
    <name type="scientific">Neobacillus massiliamazoniensis</name>
    <dbReference type="NCBI Taxonomy" id="1499688"/>
    <lineage>
        <taxon>Bacteria</taxon>
        <taxon>Bacillati</taxon>
        <taxon>Bacillota</taxon>
        <taxon>Bacilli</taxon>
        <taxon>Bacillales</taxon>
        <taxon>Bacillaceae</taxon>
        <taxon>Neobacillus</taxon>
    </lineage>
</organism>
<dbReference type="Proteomes" id="UP000199087">
    <property type="component" value="Unassembled WGS sequence"/>
</dbReference>
<dbReference type="CDD" id="cd10918">
    <property type="entry name" value="CE4_NodB_like_5s_6s"/>
    <property type="match status" value="1"/>
</dbReference>